<sequence>MLTLTQIEALLAEGLRVSRGSGRDYRTVWKDDDGDLMHAHPSDEAGEDWKRVAAATGFEDVYRLQFSGSPHKCYILQEVGNRTLTKVVKFADPTPPQEGMKDVYVYVVMLRSTPISDEDACELAIDHLVKQGFDEATTHPLLVI</sequence>
<dbReference type="RefSeq" id="YP_009820392.1">
    <property type="nucleotide sequence ID" value="NC_048166.1"/>
</dbReference>
<dbReference type="Proteomes" id="UP000293575">
    <property type="component" value="Segment"/>
</dbReference>
<evidence type="ECO:0000313" key="1">
    <source>
        <dbReference type="EMBL" id="QBJ04512.1"/>
    </source>
</evidence>
<keyword evidence="2" id="KW-1185">Reference proteome</keyword>
<evidence type="ECO:0000313" key="2">
    <source>
        <dbReference type="Proteomes" id="UP000293575"/>
    </source>
</evidence>
<proteinExistence type="predicted"/>
<dbReference type="GeneID" id="55011828"/>
<protein>
    <submittedName>
        <fullName evidence="1">Uncharacterized protein</fullName>
    </submittedName>
</protein>
<organism evidence="1 2">
    <name type="scientific">Pseudomonas phage Lana</name>
    <dbReference type="NCBI Taxonomy" id="2530172"/>
    <lineage>
        <taxon>Viruses</taxon>
        <taxon>Duplodnaviria</taxon>
        <taxon>Heunggongvirae</taxon>
        <taxon>Uroviricota</taxon>
        <taxon>Caudoviricetes</taxon>
        <taxon>Lanavirus</taxon>
        <taxon>Lanavirus lana</taxon>
    </lineage>
</organism>
<dbReference type="KEGG" id="vg:55011828"/>
<accession>A0A481W7X6</accession>
<reference evidence="1" key="1">
    <citation type="submission" date="2019-01" db="EMBL/GenBank/DDBJ databases">
        <authorList>
            <person name="Hylling O."/>
            <person name="Carstens A.B."/>
            <person name="Hansen L.H."/>
        </authorList>
    </citation>
    <scope>NUCLEOTIDE SEQUENCE [LARGE SCALE GENOMIC DNA]</scope>
</reference>
<name>A0A481W7X6_9CAUD</name>
<dbReference type="EMBL" id="MK473373">
    <property type="protein sequence ID" value="QBJ04512.1"/>
    <property type="molecule type" value="Genomic_DNA"/>
</dbReference>